<reference evidence="1" key="1">
    <citation type="submission" date="2019-04" db="EMBL/GenBank/DDBJ databases">
        <authorList>
            <person name="Alioto T."/>
            <person name="Alioto T."/>
        </authorList>
    </citation>
    <scope>NUCLEOTIDE SEQUENCE [LARGE SCALE GENOMIC DNA]</scope>
</reference>
<sequence length="470" mass="49566">MCACLPKNVPVPTGGASIPRVVLCFVHVRTGEAPSPTVAFCHLSTQLSLFGSRKCWLHGPETPSHCTHPHGHPALWGRTDLNPSIHPPHLSSLFPPVSCISGLITNCTSWPCEEAQGQPAWSPWTPWSVCSASCGPAQRHRHRFCDRPSSVAPSTLALGPSPATPTPLCPGPEAEEEPCLLPGCDRECLPGAVANSSPATQDAPSLWTPPTTTGLQLPWFSAKPFPIPSSDVPQGQEAGGLGGPGPAVVGAVGAACAAGPEPVTNHHLKGWGTSVRGLRPREKPARLSRAQVPAREGVTDCTAIEGAQYSPCGPPCPRSCDDLVDARFQVHSLGSRQVLHVAFLPIPLPAFLNRAPRHKRLETGGLSTTYGHTSLLPSSSSPSSLLPRVLPLSPPTPQALFSADQNPPLLSLQHCVWHCQPGCYCPPGQVLSADGTICVHPGHCSCLDLLTGERHRPGAQLARPDGCNHW</sequence>
<name>A0A5E4CPQ0_MARMO</name>
<protein>
    <recommendedName>
        <fullName evidence="3">TIL domain-containing protein</fullName>
    </recommendedName>
</protein>
<dbReference type="Gene3D" id="2.10.25.10">
    <property type="entry name" value="Laminin"/>
    <property type="match status" value="1"/>
</dbReference>
<dbReference type="PROSITE" id="PS50092">
    <property type="entry name" value="TSP1"/>
    <property type="match status" value="1"/>
</dbReference>
<accession>A0A5E4CPQ0</accession>
<evidence type="ECO:0008006" key="3">
    <source>
        <dbReference type="Google" id="ProtNLM"/>
    </source>
</evidence>
<dbReference type="CDD" id="cd19941">
    <property type="entry name" value="TIL"/>
    <property type="match status" value="1"/>
</dbReference>
<dbReference type="InterPro" id="IPR036383">
    <property type="entry name" value="TSP1_rpt_sf"/>
</dbReference>
<dbReference type="SUPFAM" id="SSF57567">
    <property type="entry name" value="Serine protease inhibitors"/>
    <property type="match status" value="1"/>
</dbReference>
<evidence type="ECO:0000313" key="2">
    <source>
        <dbReference type="Proteomes" id="UP000335636"/>
    </source>
</evidence>
<dbReference type="SMART" id="SM00209">
    <property type="entry name" value="TSP1"/>
    <property type="match status" value="1"/>
</dbReference>
<dbReference type="Proteomes" id="UP000335636">
    <property type="component" value="Unassembled WGS sequence"/>
</dbReference>
<proteinExistence type="predicted"/>
<comment type="caution">
    <text evidence="1">The sequence shown here is derived from an EMBL/GenBank/DDBJ whole genome shotgun (WGS) entry which is preliminary data.</text>
</comment>
<dbReference type="AlphaFoldDB" id="A0A5E4CPQ0"/>
<keyword evidence="2" id="KW-1185">Reference proteome</keyword>
<evidence type="ECO:0000313" key="1">
    <source>
        <dbReference type="EMBL" id="VTJ83746.1"/>
    </source>
</evidence>
<dbReference type="Pfam" id="PF00090">
    <property type="entry name" value="TSP_1"/>
    <property type="match status" value="1"/>
</dbReference>
<dbReference type="SUPFAM" id="SSF82895">
    <property type="entry name" value="TSP-1 type 1 repeat"/>
    <property type="match status" value="1"/>
</dbReference>
<organism evidence="1 2">
    <name type="scientific">Marmota monax</name>
    <name type="common">Woodchuck</name>
    <dbReference type="NCBI Taxonomy" id="9995"/>
    <lineage>
        <taxon>Eukaryota</taxon>
        <taxon>Metazoa</taxon>
        <taxon>Chordata</taxon>
        <taxon>Craniata</taxon>
        <taxon>Vertebrata</taxon>
        <taxon>Euteleostomi</taxon>
        <taxon>Mammalia</taxon>
        <taxon>Eutheria</taxon>
        <taxon>Euarchontoglires</taxon>
        <taxon>Glires</taxon>
        <taxon>Rodentia</taxon>
        <taxon>Sciuromorpha</taxon>
        <taxon>Sciuridae</taxon>
        <taxon>Xerinae</taxon>
        <taxon>Marmotini</taxon>
        <taxon>Marmota</taxon>
    </lineage>
</organism>
<dbReference type="InterPro" id="IPR000884">
    <property type="entry name" value="TSP1_rpt"/>
</dbReference>
<gene>
    <name evidence="1" type="ORF">MONAX_5E004333</name>
</gene>
<dbReference type="InterPro" id="IPR036084">
    <property type="entry name" value="Ser_inhib-like_sf"/>
</dbReference>
<dbReference type="Gene3D" id="2.20.100.10">
    <property type="entry name" value="Thrombospondin type-1 (TSP1) repeat"/>
    <property type="match status" value="1"/>
</dbReference>
<dbReference type="EMBL" id="CABDUW010001755">
    <property type="protein sequence ID" value="VTJ83746.1"/>
    <property type="molecule type" value="Genomic_DNA"/>
</dbReference>